<evidence type="ECO:0000259" key="2">
    <source>
        <dbReference type="Pfam" id="PF05617"/>
    </source>
</evidence>
<keyword evidence="4" id="KW-1185">Reference proteome</keyword>
<feature type="domain" description="Prolamin-like" evidence="2">
    <location>
        <begin position="23"/>
        <end position="74"/>
    </location>
</feature>
<keyword evidence="1" id="KW-0732">Signal</keyword>
<proteinExistence type="predicted"/>
<sequence>MLVLPAGCAVPAPPPINDKFLLDCAINLRASCGTEVFYAVFKNATVSASCCQRLVSVVKLCHEEMVKYCLSQHPLYEGNRNEILVQLSTNLE</sequence>
<comment type="caution">
    <text evidence="3">The sequence shown here is derived from an EMBL/GenBank/DDBJ whole genome shotgun (WGS) entry which is preliminary data.</text>
</comment>
<reference evidence="3" key="1">
    <citation type="submission" date="2023-07" db="EMBL/GenBank/DDBJ databases">
        <title>draft genome sequence of fig (Ficus carica).</title>
        <authorList>
            <person name="Takahashi T."/>
            <person name="Nishimura K."/>
        </authorList>
    </citation>
    <scope>NUCLEOTIDE SEQUENCE</scope>
</reference>
<evidence type="ECO:0000313" key="3">
    <source>
        <dbReference type="EMBL" id="GMN36510.1"/>
    </source>
</evidence>
<name>A0AA87ZQB5_FICCA</name>
<dbReference type="PANTHER" id="PTHR31951:SF22">
    <property type="entry name" value="ECA1 GAMETOGENESIS RELATED FAMILY"/>
    <property type="match status" value="1"/>
</dbReference>
<gene>
    <name evidence="3" type="ORF">TIFTF001_006096</name>
</gene>
<organism evidence="3 4">
    <name type="scientific">Ficus carica</name>
    <name type="common">Common fig</name>
    <dbReference type="NCBI Taxonomy" id="3494"/>
    <lineage>
        <taxon>Eukaryota</taxon>
        <taxon>Viridiplantae</taxon>
        <taxon>Streptophyta</taxon>
        <taxon>Embryophyta</taxon>
        <taxon>Tracheophyta</taxon>
        <taxon>Spermatophyta</taxon>
        <taxon>Magnoliopsida</taxon>
        <taxon>eudicotyledons</taxon>
        <taxon>Gunneridae</taxon>
        <taxon>Pentapetalae</taxon>
        <taxon>rosids</taxon>
        <taxon>fabids</taxon>
        <taxon>Rosales</taxon>
        <taxon>Moraceae</taxon>
        <taxon>Ficeae</taxon>
        <taxon>Ficus</taxon>
    </lineage>
</organism>
<accession>A0AA87ZQB5</accession>
<dbReference type="Pfam" id="PF05617">
    <property type="entry name" value="Prolamin_like"/>
    <property type="match status" value="1"/>
</dbReference>
<dbReference type="AlphaFoldDB" id="A0AA87ZQB5"/>
<protein>
    <recommendedName>
        <fullName evidence="2">Prolamin-like domain-containing protein</fullName>
    </recommendedName>
</protein>
<evidence type="ECO:0000313" key="4">
    <source>
        <dbReference type="Proteomes" id="UP001187192"/>
    </source>
</evidence>
<dbReference type="InterPro" id="IPR008502">
    <property type="entry name" value="Prolamin-like"/>
</dbReference>
<evidence type="ECO:0000256" key="1">
    <source>
        <dbReference type="ARBA" id="ARBA00022729"/>
    </source>
</evidence>
<dbReference type="EMBL" id="BTGU01000006">
    <property type="protein sequence ID" value="GMN36510.1"/>
    <property type="molecule type" value="Genomic_DNA"/>
</dbReference>
<dbReference type="Proteomes" id="UP001187192">
    <property type="component" value="Unassembled WGS sequence"/>
</dbReference>
<dbReference type="PANTHER" id="PTHR31951">
    <property type="entry name" value="BIFUNCTIONAL INHIBITOR/LIPID-TRANSFER PROTEIN/SEED STORAGE 2S ALBUMIN SUPERFAMILY PROTEIN-RELATED"/>
    <property type="match status" value="1"/>
</dbReference>